<sequence>MHMQKFGASCRLRFPARWAGTCAPRGRFAARAACVALTALLWPLLPGTAAAQTPGDALNADATTGAVKVCAPVAMPRWRSMSPVPKTWTFLDCMAFSGEMGATHFQLGCLFADVTPYAQKYAWGPMVQIEKSALAKSQPPMPNCGW</sequence>
<dbReference type="AlphaFoldDB" id="A0A1H0IIQ6"/>
<proteinExistence type="predicted"/>
<dbReference type="Proteomes" id="UP000198704">
    <property type="component" value="Unassembled WGS sequence"/>
</dbReference>
<evidence type="ECO:0000313" key="2">
    <source>
        <dbReference type="Proteomes" id="UP000198704"/>
    </source>
</evidence>
<dbReference type="RefSeq" id="WP_244507752.1">
    <property type="nucleotide sequence ID" value="NZ_FNHS01000019.1"/>
</dbReference>
<evidence type="ECO:0000313" key="1">
    <source>
        <dbReference type="EMBL" id="SDO31292.1"/>
    </source>
</evidence>
<gene>
    <name evidence="1" type="ORF">SAMN05216360_11935</name>
</gene>
<dbReference type="STRING" id="582672.SAMN05216360_11935"/>
<keyword evidence="2" id="KW-1185">Reference proteome</keyword>
<organism evidence="1 2">
    <name type="scientific">Methylobacterium phyllostachyos</name>
    <dbReference type="NCBI Taxonomy" id="582672"/>
    <lineage>
        <taxon>Bacteria</taxon>
        <taxon>Pseudomonadati</taxon>
        <taxon>Pseudomonadota</taxon>
        <taxon>Alphaproteobacteria</taxon>
        <taxon>Hyphomicrobiales</taxon>
        <taxon>Methylobacteriaceae</taxon>
        <taxon>Methylobacterium</taxon>
    </lineage>
</organism>
<protein>
    <submittedName>
        <fullName evidence="1">Uncharacterized protein</fullName>
    </submittedName>
</protein>
<name>A0A1H0IIQ6_9HYPH</name>
<accession>A0A1H0IIQ6</accession>
<reference evidence="2" key="1">
    <citation type="submission" date="2016-10" db="EMBL/GenBank/DDBJ databases">
        <authorList>
            <person name="Varghese N."/>
            <person name="Submissions S."/>
        </authorList>
    </citation>
    <scope>NUCLEOTIDE SEQUENCE [LARGE SCALE GENOMIC DNA]</scope>
    <source>
        <strain evidence="2">BL47</strain>
    </source>
</reference>
<dbReference type="EMBL" id="FNHS01000019">
    <property type="protein sequence ID" value="SDO31292.1"/>
    <property type="molecule type" value="Genomic_DNA"/>
</dbReference>